<feature type="transmembrane region" description="Helical" evidence="2">
    <location>
        <begin position="28"/>
        <end position="49"/>
    </location>
</feature>
<dbReference type="HOGENOM" id="CLU_075554_0_0_5"/>
<feature type="region of interest" description="Disordered" evidence="1">
    <location>
        <begin position="147"/>
        <end position="173"/>
    </location>
</feature>
<keyword evidence="4" id="KW-1185">Reference proteome</keyword>
<dbReference type="Proteomes" id="UP000006230">
    <property type="component" value="Unassembled WGS sequence"/>
</dbReference>
<keyword evidence="2" id="KW-1133">Transmembrane helix</keyword>
<keyword evidence="2" id="KW-0812">Transmembrane</keyword>
<evidence type="ECO:0000313" key="4">
    <source>
        <dbReference type="Proteomes" id="UP000006230"/>
    </source>
</evidence>
<evidence type="ECO:0000256" key="2">
    <source>
        <dbReference type="SAM" id="Phobius"/>
    </source>
</evidence>
<dbReference type="eggNOG" id="ENOG502Z84M">
    <property type="taxonomic scope" value="Bacteria"/>
</dbReference>
<evidence type="ECO:0000256" key="1">
    <source>
        <dbReference type="SAM" id="MobiDB-lite"/>
    </source>
</evidence>
<dbReference type="EMBL" id="AATQ01000011">
    <property type="protein sequence ID" value="EAU46904.1"/>
    <property type="molecule type" value="Genomic_DNA"/>
</dbReference>
<feature type="transmembrane region" description="Helical" evidence="2">
    <location>
        <begin position="55"/>
        <end position="76"/>
    </location>
</feature>
<comment type="caution">
    <text evidence="3">The sequence shown here is derived from an EMBL/GenBank/DDBJ whole genome shotgun (WGS) entry which is preliminary data.</text>
</comment>
<evidence type="ECO:0000313" key="3">
    <source>
        <dbReference type="EMBL" id="EAU46904.1"/>
    </source>
</evidence>
<dbReference type="STRING" id="314265.R2601_13819"/>
<sequence>MADSKDSRATPLGIYDRPRAPGITGIEIAAIALSIGWLVLSGVFFLYFAGEGADGLRFILSMMVMFMPVAMIWVAATAARASRVMREESARLQSAIDAIRNAYISQAQAGRKEAGAGSITKKLDEIAAAQRKTETALARFAVSQGASGQPTLAPAPQPEPAAADDQPRLSLGTPAEALQPPVANADFIRALNFPETAEDEEGFAALRRALKDRQSAQLIQAAQDVLTLLSQDGIYMDDLRPDLARPELWRAFAEGTRGRAIASSEACATGPR</sequence>
<name>Q0FRF0_SALBH</name>
<gene>
    <name evidence="3" type="ORF">R2601_13819</name>
</gene>
<proteinExistence type="predicted"/>
<accession>Q0FRF0</accession>
<organism evidence="3 4">
    <name type="scientific">Salipiger bermudensis (strain DSM 26914 / JCM 13377 / KCTC 12554 / HTCC2601)</name>
    <name type="common">Pelagibaca bermudensis</name>
    <dbReference type="NCBI Taxonomy" id="314265"/>
    <lineage>
        <taxon>Bacteria</taxon>
        <taxon>Pseudomonadati</taxon>
        <taxon>Pseudomonadota</taxon>
        <taxon>Alphaproteobacteria</taxon>
        <taxon>Rhodobacterales</taxon>
        <taxon>Roseobacteraceae</taxon>
        <taxon>Salipiger</taxon>
    </lineage>
</organism>
<dbReference type="AlphaFoldDB" id="Q0FRF0"/>
<reference evidence="3 4" key="1">
    <citation type="journal article" date="2010" name="J. Bacteriol.">
        <title>Genome sequences of Pelagibaca bermudensis HTCC2601T and Maritimibacter alkaliphilus HTCC2654T, the type strains of two marine Roseobacter genera.</title>
        <authorList>
            <person name="Thrash J.C."/>
            <person name="Cho J.C."/>
            <person name="Ferriera S."/>
            <person name="Johnson J."/>
            <person name="Vergin K.L."/>
            <person name="Giovannoni S.J."/>
        </authorList>
    </citation>
    <scope>NUCLEOTIDE SEQUENCE [LARGE SCALE GENOMIC DNA]</scope>
    <source>
        <strain evidence="4">DSM 26914 / JCM 13377 / KCTC 12554 / HTCC2601</strain>
    </source>
</reference>
<keyword evidence="2" id="KW-0472">Membrane</keyword>
<protein>
    <submittedName>
        <fullName evidence="3">Uncharacterized protein</fullName>
    </submittedName>
</protein>